<dbReference type="EMBL" id="JAODOR010000010">
    <property type="protein sequence ID" value="MCT9002567.1"/>
    <property type="molecule type" value="Genomic_DNA"/>
</dbReference>
<dbReference type="PANTHER" id="PTHR33542:SF5">
    <property type="entry name" value="FERROCHELATASE CHE1"/>
    <property type="match status" value="1"/>
</dbReference>
<reference evidence="3 4" key="1">
    <citation type="journal article" date="2024" name="Int. J. Syst. Evol. Microbiol.">
        <title>Microbacterium memoriense sp. nov., a member of the Actinomycetota from marine beach sediment of the north coast of Portugal.</title>
        <authorList>
            <person name="Santos J.D.N.D."/>
            <person name="Klimek D."/>
            <person name="Calusinska M."/>
            <person name="Lobo-da-Cunha A."/>
            <person name="Catita J."/>
            <person name="Goncalves H."/>
            <person name="Gonzalez I."/>
            <person name="Lage O.M."/>
        </authorList>
    </citation>
    <scope>NUCLEOTIDE SEQUENCE [LARGE SCALE GENOMIC DNA]</scope>
    <source>
        <strain evidence="3 4">PMIC_1C1B</strain>
    </source>
</reference>
<dbReference type="Proteomes" id="UP001300496">
    <property type="component" value="Unassembled WGS sequence"/>
</dbReference>
<keyword evidence="4" id="KW-1185">Reference proteome</keyword>
<evidence type="ECO:0000256" key="2">
    <source>
        <dbReference type="ARBA" id="ARBA00023239"/>
    </source>
</evidence>
<dbReference type="Pfam" id="PF01903">
    <property type="entry name" value="CbiX"/>
    <property type="match status" value="2"/>
</dbReference>
<accession>A0ABT2PD68</accession>
<comment type="caution">
    <text evidence="3">The sequence shown here is derived from an EMBL/GenBank/DDBJ whole genome shotgun (WGS) entry which is preliminary data.</text>
</comment>
<sequence>MSEINPTVLIACSHGTRFAEGRAVVSALVDHVAQLLPETVVQPAFVDVEEPAVADVAAAVPADQRAVIVPLLLSRGFHTGVDIARAAKPYEHVHAAQPLGPHPLLADVLVSRLTEVGEIDSLGTHIVLAASGSSNPVAATDVEALAEMLRARLTVPLTVGYAAGSTPLIADAVAAARAAGATRVIAASYVLAPGHFANLVAASGADAVSAPLAVTPGGGVERRVSRVVVDRFREALAAAS</sequence>
<evidence type="ECO:0000313" key="3">
    <source>
        <dbReference type="EMBL" id="MCT9002567.1"/>
    </source>
</evidence>
<name>A0ABT2PD68_9MICO</name>
<keyword evidence="2" id="KW-0456">Lyase</keyword>
<dbReference type="RefSeq" id="WP_261607095.1">
    <property type="nucleotide sequence ID" value="NZ_JAODOR010000010.1"/>
</dbReference>
<dbReference type="PANTHER" id="PTHR33542">
    <property type="entry name" value="SIROHYDROCHLORIN FERROCHELATASE, CHLOROPLASTIC"/>
    <property type="match status" value="1"/>
</dbReference>
<dbReference type="SUPFAM" id="SSF53800">
    <property type="entry name" value="Chelatase"/>
    <property type="match status" value="1"/>
</dbReference>
<keyword evidence="1" id="KW-0479">Metal-binding</keyword>
<dbReference type="Gene3D" id="3.40.50.1400">
    <property type="match status" value="2"/>
</dbReference>
<evidence type="ECO:0000256" key="1">
    <source>
        <dbReference type="ARBA" id="ARBA00022723"/>
    </source>
</evidence>
<dbReference type="CDD" id="cd03416">
    <property type="entry name" value="CbiX_SirB_N"/>
    <property type="match status" value="1"/>
</dbReference>
<protein>
    <submittedName>
        <fullName evidence="3">Sirohydrochlorin chelatase</fullName>
    </submittedName>
</protein>
<proteinExistence type="predicted"/>
<gene>
    <name evidence="3" type="ORF">N4R40_09350</name>
</gene>
<dbReference type="InterPro" id="IPR050963">
    <property type="entry name" value="Sirohydro_Cobaltochel/CbiX"/>
</dbReference>
<evidence type="ECO:0000313" key="4">
    <source>
        <dbReference type="Proteomes" id="UP001300496"/>
    </source>
</evidence>
<organism evidence="3 4">
    <name type="scientific">Microbacterium memoriense</name>
    <dbReference type="NCBI Taxonomy" id="2978350"/>
    <lineage>
        <taxon>Bacteria</taxon>
        <taxon>Bacillati</taxon>
        <taxon>Actinomycetota</taxon>
        <taxon>Actinomycetes</taxon>
        <taxon>Micrococcales</taxon>
        <taxon>Microbacteriaceae</taxon>
        <taxon>Microbacterium</taxon>
    </lineage>
</organism>
<dbReference type="InterPro" id="IPR002762">
    <property type="entry name" value="CbiX-like"/>
</dbReference>